<comment type="caution">
    <text evidence="8">The sequence shown here is derived from an EMBL/GenBank/DDBJ whole genome shotgun (WGS) entry which is preliminary data.</text>
</comment>
<dbReference type="InterPro" id="IPR004089">
    <property type="entry name" value="MCPsignal_dom"/>
</dbReference>
<dbReference type="Pfam" id="PF00672">
    <property type="entry name" value="HAMP"/>
    <property type="match status" value="1"/>
</dbReference>
<dbReference type="PROSITE" id="PS50885">
    <property type="entry name" value="HAMP"/>
    <property type="match status" value="1"/>
</dbReference>
<evidence type="ECO:0000256" key="2">
    <source>
        <dbReference type="ARBA" id="ARBA00023224"/>
    </source>
</evidence>
<feature type="domain" description="Methyl-accepting transducer" evidence="6">
    <location>
        <begin position="276"/>
        <end position="512"/>
    </location>
</feature>
<dbReference type="PANTHER" id="PTHR32089:SF112">
    <property type="entry name" value="LYSOZYME-LIKE PROTEIN-RELATED"/>
    <property type="match status" value="1"/>
</dbReference>
<dbReference type="FunFam" id="1.10.287.950:FF:000001">
    <property type="entry name" value="Methyl-accepting chemotaxis sensory transducer"/>
    <property type="match status" value="1"/>
</dbReference>
<keyword evidence="5" id="KW-0472">Membrane</keyword>
<dbReference type="Proteomes" id="UP000324298">
    <property type="component" value="Unassembled WGS sequence"/>
</dbReference>
<protein>
    <submittedName>
        <fullName evidence="8">Methyl-accepting chemotaxis protein</fullName>
    </submittedName>
</protein>
<keyword evidence="9" id="KW-1185">Reference proteome</keyword>
<reference evidence="8 9" key="1">
    <citation type="submission" date="2019-04" db="EMBL/GenBank/DDBJ databases">
        <title>Geobacter ruber sp. nov., ferric-reducing bacteria isolated from paddy soil.</title>
        <authorList>
            <person name="Xu Z."/>
            <person name="Masuda Y."/>
            <person name="Itoh H."/>
            <person name="Senoo K."/>
        </authorList>
    </citation>
    <scope>NUCLEOTIDE SEQUENCE [LARGE SCALE GENOMIC DNA]</scope>
    <source>
        <strain evidence="8 9">Red88</strain>
    </source>
</reference>
<dbReference type="GO" id="GO:0007165">
    <property type="term" value="P:signal transduction"/>
    <property type="evidence" value="ECO:0007669"/>
    <property type="project" value="UniProtKB-KW"/>
</dbReference>
<dbReference type="InterPro" id="IPR003660">
    <property type="entry name" value="HAMP_dom"/>
</dbReference>
<sequence>MSVWADMKVKAKIMTLVLASCAALLLVGGFGVANMSSMNGDEAELKDGMQQTALLQDLKNCFLAMRLDVVYMLALRDADQIAEKGRDFSVQIENVRTKLGTYEKSSITAKEKEEIGAFRQGFEAYAVEGTKLAAMAKAAHASGDAAAIGAALAFATGKVAPLYAKPAQTIADMVTDNVKSGEETYRHSSDTFRRIRLVLLAVVALVAVISLLGGNLIANSVSRPLQAVLGTLQEVAGGNLIVRSPIASKDEMGMLAREVNGTAEKLHTIISMVAGNSTQVASAAAELHATAAEMATGAEQMAAQAGTVATASEEMSATSGDIAQNCHHAASGALHSSQAAESGAGVVENTVQVMGRIASRVMDTAKTVESLGARSDQIGAIVGTIEDIADQTNLLALNAAIEAARAGEQGRGFAVVADEVRALAERTTKATREIGEMIKAIQGETRGAVGAMEEGVREVESGTSEAAKSGAALQAILEQINAVNMQVSQIATAAEEQTATTSEISSNIQQINEVVQHTARGASESVIAANQLSTLAEELQRLVGQFKL</sequence>
<dbReference type="GO" id="GO:0006935">
    <property type="term" value="P:chemotaxis"/>
    <property type="evidence" value="ECO:0007669"/>
    <property type="project" value="InterPro"/>
</dbReference>
<dbReference type="SUPFAM" id="SSF58104">
    <property type="entry name" value="Methyl-accepting chemotaxis protein (MCP) signaling domain"/>
    <property type="match status" value="1"/>
</dbReference>
<evidence type="ECO:0000256" key="3">
    <source>
        <dbReference type="ARBA" id="ARBA00029447"/>
    </source>
</evidence>
<dbReference type="CDD" id="cd06225">
    <property type="entry name" value="HAMP"/>
    <property type="match status" value="1"/>
</dbReference>
<keyword evidence="5" id="KW-1133">Transmembrane helix</keyword>
<accession>A0A5A9X722</accession>
<dbReference type="SMART" id="SM00283">
    <property type="entry name" value="MA"/>
    <property type="match status" value="1"/>
</dbReference>
<dbReference type="Pfam" id="PF12729">
    <property type="entry name" value="4HB_MCP_1"/>
    <property type="match status" value="1"/>
</dbReference>
<dbReference type="EMBL" id="SRSD01000009">
    <property type="protein sequence ID" value="KAA0888982.1"/>
    <property type="molecule type" value="Genomic_DNA"/>
</dbReference>
<evidence type="ECO:0000256" key="5">
    <source>
        <dbReference type="SAM" id="Phobius"/>
    </source>
</evidence>
<gene>
    <name evidence="8" type="ORF">ET418_14095</name>
</gene>
<dbReference type="InterPro" id="IPR004090">
    <property type="entry name" value="Chemotax_Me-accpt_rcpt"/>
</dbReference>
<dbReference type="PROSITE" id="PS50111">
    <property type="entry name" value="CHEMOTAXIS_TRANSDUC_2"/>
    <property type="match status" value="1"/>
</dbReference>
<dbReference type="PANTHER" id="PTHR32089">
    <property type="entry name" value="METHYL-ACCEPTING CHEMOTAXIS PROTEIN MCPB"/>
    <property type="match status" value="1"/>
</dbReference>
<organism evidence="8 9">
    <name type="scientific">Oryzomonas rubra</name>
    <dbReference type="NCBI Taxonomy" id="2509454"/>
    <lineage>
        <taxon>Bacteria</taxon>
        <taxon>Pseudomonadati</taxon>
        <taxon>Thermodesulfobacteriota</taxon>
        <taxon>Desulfuromonadia</taxon>
        <taxon>Geobacterales</taxon>
        <taxon>Geobacteraceae</taxon>
        <taxon>Oryzomonas</taxon>
    </lineage>
</organism>
<dbReference type="PRINTS" id="PR00260">
    <property type="entry name" value="CHEMTRNSDUCR"/>
</dbReference>
<evidence type="ECO:0000256" key="4">
    <source>
        <dbReference type="PROSITE-ProRule" id="PRU00284"/>
    </source>
</evidence>
<evidence type="ECO:0000313" key="8">
    <source>
        <dbReference type="EMBL" id="KAA0888982.1"/>
    </source>
</evidence>
<evidence type="ECO:0000259" key="7">
    <source>
        <dbReference type="PROSITE" id="PS50885"/>
    </source>
</evidence>
<dbReference type="OrthoDB" id="9791237at2"/>
<dbReference type="SMART" id="SM00304">
    <property type="entry name" value="HAMP"/>
    <property type="match status" value="1"/>
</dbReference>
<evidence type="ECO:0000313" key="9">
    <source>
        <dbReference type="Proteomes" id="UP000324298"/>
    </source>
</evidence>
<dbReference type="Gene3D" id="1.10.287.950">
    <property type="entry name" value="Methyl-accepting chemotaxis protein"/>
    <property type="match status" value="1"/>
</dbReference>
<evidence type="ECO:0000259" key="6">
    <source>
        <dbReference type="PROSITE" id="PS50111"/>
    </source>
</evidence>
<name>A0A5A9X722_9BACT</name>
<comment type="similarity">
    <text evidence="3">Belongs to the methyl-accepting chemotaxis (MCP) protein family.</text>
</comment>
<keyword evidence="5" id="KW-0812">Transmembrane</keyword>
<keyword evidence="2 4" id="KW-0807">Transducer</keyword>
<feature type="domain" description="HAMP" evidence="7">
    <location>
        <begin position="219"/>
        <end position="271"/>
    </location>
</feature>
<evidence type="ECO:0000256" key="1">
    <source>
        <dbReference type="ARBA" id="ARBA00004370"/>
    </source>
</evidence>
<dbReference type="CDD" id="cd11386">
    <property type="entry name" value="MCP_signal"/>
    <property type="match status" value="1"/>
</dbReference>
<dbReference type="GO" id="GO:0016020">
    <property type="term" value="C:membrane"/>
    <property type="evidence" value="ECO:0007669"/>
    <property type="project" value="UniProtKB-SubCell"/>
</dbReference>
<dbReference type="InterPro" id="IPR024478">
    <property type="entry name" value="HlyB_4HB_MCP"/>
</dbReference>
<dbReference type="AlphaFoldDB" id="A0A5A9X722"/>
<dbReference type="GO" id="GO:0004888">
    <property type="term" value="F:transmembrane signaling receptor activity"/>
    <property type="evidence" value="ECO:0007669"/>
    <property type="project" value="InterPro"/>
</dbReference>
<proteinExistence type="inferred from homology"/>
<comment type="subcellular location">
    <subcellularLocation>
        <location evidence="1">Membrane</location>
    </subcellularLocation>
</comment>
<feature type="transmembrane region" description="Helical" evidence="5">
    <location>
        <begin position="197"/>
        <end position="218"/>
    </location>
</feature>
<dbReference type="Pfam" id="PF00015">
    <property type="entry name" value="MCPsignal"/>
    <property type="match status" value="1"/>
</dbReference>
<dbReference type="RefSeq" id="WP_149308599.1">
    <property type="nucleotide sequence ID" value="NZ_SRSD01000009.1"/>
</dbReference>